<evidence type="ECO:0000313" key="2">
    <source>
        <dbReference type="EnsemblMetazoa" id="G10995.2:cds"/>
    </source>
</evidence>
<keyword evidence="3" id="KW-1185">Reference proteome</keyword>
<dbReference type="Proteomes" id="UP000005408">
    <property type="component" value="Unassembled WGS sequence"/>
</dbReference>
<reference evidence="2" key="1">
    <citation type="submission" date="2022-08" db="UniProtKB">
        <authorList>
            <consortium name="EnsemblMetazoa"/>
        </authorList>
    </citation>
    <scope>IDENTIFICATION</scope>
    <source>
        <strain evidence="2">05x7-T-G4-1.051#20</strain>
    </source>
</reference>
<dbReference type="AlphaFoldDB" id="A0A8W8HUB3"/>
<organism evidence="2 3">
    <name type="scientific">Magallana gigas</name>
    <name type="common">Pacific oyster</name>
    <name type="synonym">Crassostrea gigas</name>
    <dbReference type="NCBI Taxonomy" id="29159"/>
    <lineage>
        <taxon>Eukaryota</taxon>
        <taxon>Metazoa</taxon>
        <taxon>Spiralia</taxon>
        <taxon>Lophotrochozoa</taxon>
        <taxon>Mollusca</taxon>
        <taxon>Bivalvia</taxon>
        <taxon>Autobranchia</taxon>
        <taxon>Pteriomorphia</taxon>
        <taxon>Ostreida</taxon>
        <taxon>Ostreoidea</taxon>
        <taxon>Ostreidae</taxon>
        <taxon>Magallana</taxon>
    </lineage>
</organism>
<dbReference type="SUPFAM" id="SSF144232">
    <property type="entry name" value="HIT/MYND zinc finger-like"/>
    <property type="match status" value="1"/>
</dbReference>
<sequence length="254" mass="29007">MKNSNVETEHAEYDCKICKARKQTMKSSRECQAKDWPMHKTECSVTTASSTDEKKKTHNPINSKFTVNDGSIYQDPGTTANAVNDKGLNYSPVIDFKRYDKKEHKPGVGEFPARKDSFYIDNEKLCHDVPVLDKSKEFTDIVVKANRQKQTISIQDDWDGNTIYRFLSHQLQVPVNKIKIIHKGKIVNADSIKECIQKRAVFQVFGEKAEDASGVDDRDIELMMRQLKISRNEAILALKEHGDVIDAMLEISRK</sequence>
<evidence type="ECO:0000259" key="1">
    <source>
        <dbReference type="Pfam" id="PF19026"/>
    </source>
</evidence>
<protein>
    <recommendedName>
        <fullName evidence="1">Nascent polypeptide-associated complex subunit alpha-like UBA domain-containing protein</fullName>
    </recommendedName>
</protein>
<proteinExistence type="predicted"/>
<dbReference type="Pfam" id="PF19026">
    <property type="entry name" value="UBA_HYPK"/>
    <property type="match status" value="1"/>
</dbReference>
<accession>A0A8W8HUB3</accession>
<dbReference type="InterPro" id="IPR029071">
    <property type="entry name" value="Ubiquitin-like_domsf"/>
</dbReference>
<dbReference type="SUPFAM" id="SSF54236">
    <property type="entry name" value="Ubiquitin-like"/>
    <property type="match status" value="1"/>
</dbReference>
<dbReference type="InterPro" id="IPR044034">
    <property type="entry name" value="NAC-like_UBA"/>
</dbReference>
<evidence type="ECO:0000313" key="3">
    <source>
        <dbReference type="Proteomes" id="UP000005408"/>
    </source>
</evidence>
<feature type="domain" description="Nascent polypeptide-associated complex subunit alpha-like UBA" evidence="1">
    <location>
        <begin position="215"/>
        <end position="248"/>
    </location>
</feature>
<dbReference type="Gene3D" id="1.10.8.10">
    <property type="entry name" value="DNA helicase RuvA subunit, C-terminal domain"/>
    <property type="match status" value="1"/>
</dbReference>
<name>A0A8W8HUB3_MAGGI</name>
<dbReference type="EnsemblMetazoa" id="G10995.2">
    <property type="protein sequence ID" value="G10995.2:cds"/>
    <property type="gene ID" value="G10995"/>
</dbReference>
<dbReference type="CDD" id="cd14278">
    <property type="entry name" value="UBA_NAC_like"/>
    <property type="match status" value="1"/>
</dbReference>